<sequence>MQVQLGGQRANRSPLSTIVWILITLASFASQVIGTSVDTYTGISSDPHFDTSDSGRNSVPFHKGMEAGTLDFAIPNRRLLTGTKRSRKDRRSDGRRVLSNHAISKPPIPRPPIGNSGINPPPDPFL</sequence>
<gene>
    <name evidence="3" type="ORF">R1sor_025902</name>
</gene>
<organism evidence="3 4">
    <name type="scientific">Riccia sorocarpa</name>
    <dbReference type="NCBI Taxonomy" id="122646"/>
    <lineage>
        <taxon>Eukaryota</taxon>
        <taxon>Viridiplantae</taxon>
        <taxon>Streptophyta</taxon>
        <taxon>Embryophyta</taxon>
        <taxon>Marchantiophyta</taxon>
        <taxon>Marchantiopsida</taxon>
        <taxon>Marchantiidae</taxon>
        <taxon>Marchantiales</taxon>
        <taxon>Ricciaceae</taxon>
        <taxon>Riccia</taxon>
    </lineage>
</organism>
<keyword evidence="4" id="KW-1185">Reference proteome</keyword>
<feature type="region of interest" description="Disordered" evidence="1">
    <location>
        <begin position="78"/>
        <end position="126"/>
    </location>
</feature>
<dbReference type="Proteomes" id="UP001633002">
    <property type="component" value="Unassembled WGS sequence"/>
</dbReference>
<evidence type="ECO:0000313" key="4">
    <source>
        <dbReference type="Proteomes" id="UP001633002"/>
    </source>
</evidence>
<dbReference type="EMBL" id="JBJQOH010000008">
    <property type="protein sequence ID" value="KAL3675954.1"/>
    <property type="molecule type" value="Genomic_DNA"/>
</dbReference>
<accession>A0ABD3GDV6</accession>
<protein>
    <submittedName>
        <fullName evidence="3">Uncharacterized protein</fullName>
    </submittedName>
</protein>
<feature type="chain" id="PRO_5044873334" evidence="2">
    <location>
        <begin position="35"/>
        <end position="126"/>
    </location>
</feature>
<evidence type="ECO:0000313" key="3">
    <source>
        <dbReference type="EMBL" id="KAL3675954.1"/>
    </source>
</evidence>
<evidence type="ECO:0000256" key="2">
    <source>
        <dbReference type="SAM" id="SignalP"/>
    </source>
</evidence>
<proteinExistence type="predicted"/>
<comment type="caution">
    <text evidence="3">The sequence shown here is derived from an EMBL/GenBank/DDBJ whole genome shotgun (WGS) entry which is preliminary data.</text>
</comment>
<name>A0ABD3GDV6_9MARC</name>
<keyword evidence="2" id="KW-0732">Signal</keyword>
<dbReference type="AlphaFoldDB" id="A0ABD3GDV6"/>
<reference evidence="3 4" key="1">
    <citation type="submission" date="2024-09" db="EMBL/GenBank/DDBJ databases">
        <title>Chromosome-scale assembly of Riccia sorocarpa.</title>
        <authorList>
            <person name="Paukszto L."/>
        </authorList>
    </citation>
    <scope>NUCLEOTIDE SEQUENCE [LARGE SCALE GENOMIC DNA]</scope>
    <source>
        <strain evidence="3">LP-2024</strain>
        <tissue evidence="3">Aerial parts of the thallus</tissue>
    </source>
</reference>
<feature type="signal peptide" evidence="2">
    <location>
        <begin position="1"/>
        <end position="34"/>
    </location>
</feature>
<evidence type="ECO:0000256" key="1">
    <source>
        <dbReference type="SAM" id="MobiDB-lite"/>
    </source>
</evidence>